<dbReference type="Pfam" id="PF17871">
    <property type="entry name" value="AAA_lid_9"/>
    <property type="match status" value="1"/>
</dbReference>
<evidence type="ECO:0000256" key="1">
    <source>
        <dbReference type="ARBA" id="ARBA00022741"/>
    </source>
</evidence>
<accession>A0AAP3EQ79</accession>
<proteinExistence type="predicted"/>
<sequence>LPDKAIDVLDTACARVAINLSSPPKQISALATLSQQQETEIRQLERERRIGLRTDTARMTEVLVQYDETLTALDELEAAWHQQQALV</sequence>
<evidence type="ECO:0000256" key="2">
    <source>
        <dbReference type="ARBA" id="ARBA00022840"/>
    </source>
</evidence>
<protein>
    <recommendedName>
        <fullName evidence="3">ClpA/ClpB AAA lid domain-containing protein</fullName>
    </recommendedName>
</protein>
<feature type="non-terminal residue" evidence="4">
    <location>
        <position position="1"/>
    </location>
</feature>
<name>A0AAP3EQ79_ECOLX</name>
<feature type="non-terminal residue" evidence="4">
    <location>
        <position position="87"/>
    </location>
</feature>
<reference evidence="4" key="1">
    <citation type="submission" date="2023-06" db="EMBL/GenBank/DDBJ databases">
        <title>Deciphering the underlying mechanisms mediating the transmission of blaNDM gene from human to animals in China.</title>
        <authorList>
            <person name="Chen K."/>
            <person name="Chen S."/>
        </authorList>
    </citation>
    <scope>NUCLEOTIDE SEQUENCE</scope>
    <source>
        <strain evidence="4">1199</strain>
    </source>
</reference>
<organism evidence="4 5">
    <name type="scientific">Escherichia coli</name>
    <dbReference type="NCBI Taxonomy" id="562"/>
    <lineage>
        <taxon>Bacteria</taxon>
        <taxon>Pseudomonadati</taxon>
        <taxon>Pseudomonadota</taxon>
        <taxon>Gammaproteobacteria</taxon>
        <taxon>Enterobacterales</taxon>
        <taxon>Enterobacteriaceae</taxon>
        <taxon>Escherichia</taxon>
    </lineage>
</organism>
<evidence type="ECO:0000313" key="4">
    <source>
        <dbReference type="EMBL" id="MCV5626124.1"/>
    </source>
</evidence>
<gene>
    <name evidence="4" type="ORF">OFN31_31325</name>
</gene>
<dbReference type="GO" id="GO:0005524">
    <property type="term" value="F:ATP binding"/>
    <property type="evidence" value="ECO:0007669"/>
    <property type="project" value="UniProtKB-KW"/>
</dbReference>
<dbReference type="InterPro" id="IPR041546">
    <property type="entry name" value="ClpA/ClpB_AAA_lid"/>
</dbReference>
<dbReference type="InterPro" id="IPR027417">
    <property type="entry name" value="P-loop_NTPase"/>
</dbReference>
<evidence type="ECO:0000313" key="5">
    <source>
        <dbReference type="Proteomes" id="UP001208624"/>
    </source>
</evidence>
<evidence type="ECO:0000259" key="3">
    <source>
        <dbReference type="Pfam" id="PF17871"/>
    </source>
</evidence>
<keyword evidence="1" id="KW-0547">Nucleotide-binding</keyword>
<dbReference type="AlphaFoldDB" id="A0AAP3EQ79"/>
<feature type="domain" description="ClpA/ClpB AAA lid" evidence="3">
    <location>
        <begin position="1"/>
        <end position="51"/>
    </location>
</feature>
<comment type="caution">
    <text evidence="4">The sequence shown here is derived from an EMBL/GenBank/DDBJ whole genome shotgun (WGS) entry which is preliminary data.</text>
</comment>
<dbReference type="EMBL" id="JAOVKC010001208">
    <property type="protein sequence ID" value="MCV5626124.1"/>
    <property type="molecule type" value="Genomic_DNA"/>
</dbReference>
<keyword evidence="2" id="KW-0067">ATP-binding</keyword>
<dbReference type="Gene3D" id="3.40.50.300">
    <property type="entry name" value="P-loop containing nucleotide triphosphate hydrolases"/>
    <property type="match status" value="1"/>
</dbReference>
<dbReference type="Proteomes" id="UP001208624">
    <property type="component" value="Unassembled WGS sequence"/>
</dbReference>